<evidence type="ECO:0000313" key="3">
    <source>
        <dbReference type="Proteomes" id="UP001235939"/>
    </source>
</evidence>
<feature type="region of interest" description="Disordered" evidence="1">
    <location>
        <begin position="186"/>
        <end position="254"/>
    </location>
</feature>
<gene>
    <name evidence="2" type="ORF">LAZ67_X002120</name>
</gene>
<evidence type="ECO:0000313" key="2">
    <source>
        <dbReference type="EMBL" id="UYV84422.1"/>
    </source>
</evidence>
<dbReference type="EMBL" id="CP092886">
    <property type="protein sequence ID" value="UYV84422.1"/>
    <property type="molecule type" value="Genomic_DNA"/>
</dbReference>
<sequence length="254" mass="29602">MDDETKLEHLMKGVAEDIQQILIEKYVENINKFLKEGRKIEIMRKRRISSRFARPPNVAPMAYEEDLSSLIRRIVQEEIQKAIAQPRPTTYSIEDLIREEVKIKFSLLSKRPSVLVSNQTRSFRMHEPSKRTDYYSPPVLPKSQQWRTPDDRPLCSIVEDLVISSGIVEKKKQVFADARVRRERRRPTTLGDYMPNIDEIEPRIPPARQPRSASPFPGRNISTRRRPSRSPARANSRSSSREKGKTRTGDLLRR</sequence>
<organism evidence="2 3">
    <name type="scientific">Cordylochernes scorpioides</name>
    <dbReference type="NCBI Taxonomy" id="51811"/>
    <lineage>
        <taxon>Eukaryota</taxon>
        <taxon>Metazoa</taxon>
        <taxon>Ecdysozoa</taxon>
        <taxon>Arthropoda</taxon>
        <taxon>Chelicerata</taxon>
        <taxon>Arachnida</taxon>
        <taxon>Pseudoscorpiones</taxon>
        <taxon>Cheliferoidea</taxon>
        <taxon>Chernetidae</taxon>
        <taxon>Cordylochernes</taxon>
    </lineage>
</organism>
<evidence type="ECO:0000256" key="1">
    <source>
        <dbReference type="SAM" id="MobiDB-lite"/>
    </source>
</evidence>
<feature type="compositionally biased region" description="Low complexity" evidence="1">
    <location>
        <begin position="229"/>
        <end position="238"/>
    </location>
</feature>
<feature type="region of interest" description="Disordered" evidence="1">
    <location>
        <begin position="121"/>
        <end position="151"/>
    </location>
</feature>
<reference evidence="2 3" key="1">
    <citation type="submission" date="2022-03" db="EMBL/GenBank/DDBJ databases">
        <title>A chromosomal length assembly of Cordylochernes scorpioides.</title>
        <authorList>
            <person name="Zeh D."/>
            <person name="Zeh J."/>
        </authorList>
    </citation>
    <scope>NUCLEOTIDE SEQUENCE [LARGE SCALE GENOMIC DNA]</scope>
    <source>
        <strain evidence="2">IN4F17</strain>
        <tissue evidence="2">Whole Body</tissue>
    </source>
</reference>
<keyword evidence="3" id="KW-1185">Reference proteome</keyword>
<feature type="compositionally biased region" description="Basic and acidic residues" evidence="1">
    <location>
        <begin position="124"/>
        <end position="133"/>
    </location>
</feature>
<accession>A0ABY6LWB8</accession>
<dbReference type="Proteomes" id="UP001235939">
    <property type="component" value="Chromosome X"/>
</dbReference>
<name>A0ABY6LWB8_9ARAC</name>
<proteinExistence type="predicted"/>
<feature type="compositionally biased region" description="Basic and acidic residues" evidence="1">
    <location>
        <begin position="239"/>
        <end position="254"/>
    </location>
</feature>
<protein>
    <submittedName>
        <fullName evidence="2">Uncharacterized protein</fullName>
    </submittedName>
</protein>